<gene>
    <name evidence="2" type="ORF">ALECFALPRED_011065</name>
</gene>
<dbReference type="SUPFAM" id="SSF51735">
    <property type="entry name" value="NAD(P)-binding Rossmann-fold domains"/>
    <property type="match status" value="1"/>
</dbReference>
<accession>A0A8H3F4R6</accession>
<dbReference type="Proteomes" id="UP000664203">
    <property type="component" value="Unassembled WGS sequence"/>
</dbReference>
<protein>
    <submittedName>
        <fullName evidence="2">Uncharacterized protein</fullName>
    </submittedName>
</protein>
<dbReference type="InterPro" id="IPR002347">
    <property type="entry name" value="SDR_fam"/>
</dbReference>
<evidence type="ECO:0000313" key="3">
    <source>
        <dbReference type="Proteomes" id="UP000664203"/>
    </source>
</evidence>
<dbReference type="PANTHER" id="PTHR43157">
    <property type="entry name" value="PHOSPHATIDYLINOSITOL-GLYCAN BIOSYNTHESIS CLASS F PROTEIN-RELATED"/>
    <property type="match status" value="1"/>
</dbReference>
<dbReference type="Pfam" id="PF00106">
    <property type="entry name" value="adh_short"/>
    <property type="match status" value="1"/>
</dbReference>
<name>A0A8H3F4R6_9LECA</name>
<dbReference type="Gene3D" id="3.40.50.720">
    <property type="entry name" value="NAD(P)-binding Rossmann-like Domain"/>
    <property type="match status" value="1"/>
</dbReference>
<dbReference type="PANTHER" id="PTHR43157:SF31">
    <property type="entry name" value="PHOSPHATIDYLINOSITOL-GLYCAN BIOSYNTHESIS CLASS F PROTEIN"/>
    <property type="match status" value="1"/>
</dbReference>
<organism evidence="2 3">
    <name type="scientific">Alectoria fallacina</name>
    <dbReference type="NCBI Taxonomy" id="1903189"/>
    <lineage>
        <taxon>Eukaryota</taxon>
        <taxon>Fungi</taxon>
        <taxon>Dikarya</taxon>
        <taxon>Ascomycota</taxon>
        <taxon>Pezizomycotina</taxon>
        <taxon>Lecanoromycetes</taxon>
        <taxon>OSLEUM clade</taxon>
        <taxon>Lecanoromycetidae</taxon>
        <taxon>Lecanorales</taxon>
        <taxon>Lecanorineae</taxon>
        <taxon>Parmeliaceae</taxon>
        <taxon>Alectoria</taxon>
    </lineage>
</organism>
<proteinExistence type="predicted"/>
<comment type="caution">
    <text evidence="2">The sequence shown here is derived from an EMBL/GenBank/DDBJ whole genome shotgun (WGS) entry which is preliminary data.</text>
</comment>
<keyword evidence="1" id="KW-0560">Oxidoreductase</keyword>
<reference evidence="2" key="1">
    <citation type="submission" date="2021-03" db="EMBL/GenBank/DDBJ databases">
        <authorList>
            <person name="Tagirdzhanova G."/>
        </authorList>
    </citation>
    <scope>NUCLEOTIDE SEQUENCE</scope>
</reference>
<dbReference type="PRINTS" id="PR00081">
    <property type="entry name" value="GDHRDH"/>
</dbReference>
<dbReference type="GO" id="GO:0016491">
    <property type="term" value="F:oxidoreductase activity"/>
    <property type="evidence" value="ECO:0007669"/>
    <property type="project" value="UniProtKB-KW"/>
</dbReference>
<evidence type="ECO:0000256" key="1">
    <source>
        <dbReference type="ARBA" id="ARBA00023002"/>
    </source>
</evidence>
<evidence type="ECO:0000313" key="2">
    <source>
        <dbReference type="EMBL" id="CAF9917160.1"/>
    </source>
</evidence>
<dbReference type="EMBL" id="CAJPDR010000097">
    <property type="protein sequence ID" value="CAF9917160.1"/>
    <property type="molecule type" value="Genomic_DNA"/>
</dbReference>
<dbReference type="AlphaFoldDB" id="A0A8H3F4R6"/>
<sequence length="347" mass="38062">MFAEQSFPFHPHQISSTSSLSALYISIFKMGFLYSQLFITPMYPTASCAGQTIIVTGSNVGLGKEAVRHFARLGASKIILAVRNSEAGEEAKKEIEISTKCGTGVLEVWALDLLSYESCRLFADRASKLPRLDVLLENAGVAGYKWSLAGGHERMVAVNVISTFYLAMLMLPKLKSSAKEFSIKPRLAIVSSDVHARTKFPEWKKPNVFDALDDESEARMGERYPTSKLLEVLVIRQIAPKLEGSGVILNMLNPGLCQSELAREGGLFLVFMKFLLARTTEVGSRTLVAAAMAGPESHGKYMTDAQIDEDALSDFVKSADGKEASEKVWKELSEILESIQPGVTRNL</sequence>
<dbReference type="OrthoDB" id="542013at2759"/>
<keyword evidence="3" id="KW-1185">Reference proteome</keyword>
<dbReference type="InterPro" id="IPR036291">
    <property type="entry name" value="NAD(P)-bd_dom_sf"/>
</dbReference>